<dbReference type="GO" id="GO:0005576">
    <property type="term" value="C:extracellular region"/>
    <property type="evidence" value="ECO:0007669"/>
    <property type="project" value="UniProtKB-SubCell"/>
</dbReference>
<keyword evidence="3" id="KW-0732">Signal</keyword>
<keyword evidence="4" id="KW-0812">Transmembrane</keyword>
<keyword evidence="7" id="KW-1185">Reference proteome</keyword>
<dbReference type="RefSeq" id="WP_015331790.1">
    <property type="nucleotide sequence ID" value="NC_020054.1"/>
</dbReference>
<evidence type="ECO:0000256" key="4">
    <source>
        <dbReference type="SAM" id="Phobius"/>
    </source>
</evidence>
<evidence type="ECO:0000256" key="3">
    <source>
        <dbReference type="ARBA" id="ARBA00022729"/>
    </source>
</evidence>
<name>I0K988_9BACT</name>
<protein>
    <submittedName>
        <fullName evidence="6">Conserved repeat domain protein</fullName>
    </submittedName>
</protein>
<organism evidence="6 7">
    <name type="scientific">Fibrella aestuarina BUZ 2</name>
    <dbReference type="NCBI Taxonomy" id="1166018"/>
    <lineage>
        <taxon>Bacteria</taxon>
        <taxon>Pseudomonadati</taxon>
        <taxon>Bacteroidota</taxon>
        <taxon>Cytophagia</taxon>
        <taxon>Cytophagales</taxon>
        <taxon>Spirosomataceae</taxon>
        <taxon>Fibrella</taxon>
    </lineage>
</organism>
<dbReference type="SUPFAM" id="SSF117074">
    <property type="entry name" value="Hypothetical protein PA1324"/>
    <property type="match status" value="1"/>
</dbReference>
<evidence type="ECO:0000256" key="2">
    <source>
        <dbReference type="ARBA" id="ARBA00022525"/>
    </source>
</evidence>
<evidence type="ECO:0000313" key="7">
    <source>
        <dbReference type="Proteomes" id="UP000011058"/>
    </source>
</evidence>
<dbReference type="Proteomes" id="UP000011058">
    <property type="component" value="Chromosome"/>
</dbReference>
<gene>
    <name evidence="6" type="ORF">FAES_2682</name>
</gene>
<proteinExistence type="predicted"/>
<evidence type="ECO:0000256" key="1">
    <source>
        <dbReference type="ARBA" id="ARBA00004613"/>
    </source>
</evidence>
<keyword evidence="2" id="KW-0964">Secreted</keyword>
<dbReference type="InterPro" id="IPR013783">
    <property type="entry name" value="Ig-like_fold"/>
</dbReference>
<sequence length="1410" mass="146331">MSLFGQTSNYDSDWIQRRNWYRFIIATWLFVGLCTAGYSQSVQLQFNSVVNLPTTTSVVSCSAFTVDMSYGVVSPTTAASDARVILPLRGLTYNSIVTTPDVTTAIVRGTSPNDTLIVVMKSPLAAGSAGTVTANLQFPCGTACSGTTAAVRPYFNATNATVQATTNPVSLTARSVDPGYQINVLSTAYNGSTRRGTYTVRITPTTTPTNYLALTSQAMSLTVPAGVNVITPAGGGTRTNFPTTITGGSFTPTSTTAAGAGGTRIITWTNLPTFYRGGNFDITGVVLEYPPALFPVNSAVVLNSAFSGVLSTSACGTTSGTRSFTQVVTDFSAAPGATGCSSSTLLAGLYNGTVGNGNAIFVGKANQARITLPISNTGNVTLTNLTYTIDIPTNELNATVVGLSGSNGPTGSVAYQTNLNPAYRALGTTPLTIGATRSFSLANGEYVTKVQVTSTSLAAGSNMSVYVNASQLSPLRNGNAVNASPLNTFAIASNATKNTCYGGYTCATTSVTVTAEYSGSAVLNQTCSGSRVIVQPAASLQTFAKTIPVVPSSYVPGTVYQYRVQFTPITAGDTLRNFVLTDVLPASLEYAGNLRYSNSTTYPTSSVTFTSGTSVPVFSRSGQTLTWSWAALPAAAGKIVSPLDHYIFFDVRIRPGTSSNITNCISATATSAYFSSTSACAPAVTLNPLAKIDAIKWVRGDLDRNYTRFPKVGHTTDGGRSDYRFVLVNPGNVAFKNIVLVDIFPWIGDKTIAADYDRLSEWRPQLVQTLRFYTKSSADSAKPASTTIATPANVTVSYSTQTNPCRSEFTPPYSPSGCVANAWTVTPPADLSTVQAIKINIAGPFVAGDTLVFGVSMRSPPGTELGKAAWNSFAYQATRNDNNTILPVAEPNKVGIDVKRFPAIGDYVWMDANANGKQDEPASAGVNGVSVQLWSPGGDGLRGTDDDFLVGTKVTANNADGNPGYYRFDSLFAETYYLRFIAPAGQAFTRQNAAGVSSALDSDPDGVSGWTELTTLDPDEQDFTWDAALCIIPNAGPDQLVCSPITSVKLPDATGLESWTVAAGNPPGASINAQTGQVTGLATGVYRFILTIGGGCVDTVVVDRRPPATATVSNATPCTGESVTLTAGAAGTQATYLWTGPASYSASGPVVVLPAVTSAQTGSYTLKLTDAGCVSTTALTLSVNSPPQLTTQVGSCSATTNQYSVRGSLTVTNPGGATVIITDTDGMRSVSLVVIPTQATTPYALTGLISNGVSHTVTATYGPAYCVPTSQTYVAPVSCSCVVSAAITSAACQPNGTYTNLTDDYIQPVVLANSTQPGAAGRFAVILNANADGTGGTVLNVGGTPYGQAVSVGTPGQFPADNVSMYRLTIRDVSTPACLTTVLTPTVPACSSCAPPACVVPKLERQAVRP</sequence>
<dbReference type="STRING" id="1166018.FAES_2682"/>
<dbReference type="HOGENOM" id="CLU_253708_0_0_10"/>
<dbReference type="PATRIC" id="fig|1166018.3.peg.4449"/>
<feature type="domain" description="SD-repeat containing protein B" evidence="5">
    <location>
        <begin position="903"/>
        <end position="1029"/>
    </location>
</feature>
<accession>I0K988</accession>
<evidence type="ECO:0000313" key="6">
    <source>
        <dbReference type="EMBL" id="CCH00691.1"/>
    </source>
</evidence>
<comment type="subcellular location">
    <subcellularLocation>
        <location evidence="1">Secreted</location>
    </subcellularLocation>
</comment>
<dbReference type="InterPro" id="IPR033764">
    <property type="entry name" value="Sdr_B"/>
</dbReference>
<keyword evidence="4" id="KW-0472">Membrane</keyword>
<reference evidence="6 7" key="1">
    <citation type="journal article" date="2012" name="J. Bacteriol.">
        <title>Genome Sequence of Fibrella aestuarina BUZ 2T, a Filamentous Marine Bacterium.</title>
        <authorList>
            <person name="Filippini M."/>
            <person name="Qi W."/>
            <person name="Blom J."/>
            <person name="Goesmann A."/>
            <person name="Smits T.H."/>
            <person name="Bagheri H.C."/>
        </authorList>
    </citation>
    <scope>NUCLEOTIDE SEQUENCE [LARGE SCALE GENOMIC DNA]</scope>
    <source>
        <strain evidence="7">BUZ 2T</strain>
    </source>
</reference>
<dbReference type="eggNOG" id="COG2373">
    <property type="taxonomic scope" value="Bacteria"/>
</dbReference>
<dbReference type="Pfam" id="PF17210">
    <property type="entry name" value="SdrD_B"/>
    <property type="match status" value="1"/>
</dbReference>
<evidence type="ECO:0000259" key="5">
    <source>
        <dbReference type="Pfam" id="PF17210"/>
    </source>
</evidence>
<dbReference type="OrthoDB" id="127762at2"/>
<keyword evidence="4" id="KW-1133">Transmembrane helix</keyword>
<dbReference type="EMBL" id="HE796683">
    <property type="protein sequence ID" value="CCH00691.1"/>
    <property type="molecule type" value="Genomic_DNA"/>
</dbReference>
<dbReference type="KEGG" id="fae:FAES_2682"/>
<feature type="transmembrane region" description="Helical" evidence="4">
    <location>
        <begin position="20"/>
        <end position="38"/>
    </location>
</feature>
<dbReference type="Gene3D" id="2.60.40.10">
    <property type="entry name" value="Immunoglobulins"/>
    <property type="match status" value="2"/>
</dbReference>